<proteinExistence type="predicted"/>
<keyword evidence="4" id="KW-1185">Reference proteome</keyword>
<dbReference type="GO" id="GO:0016740">
    <property type="term" value="F:transferase activity"/>
    <property type="evidence" value="ECO:0007669"/>
    <property type="project" value="InterPro"/>
</dbReference>
<feature type="compositionally biased region" description="Gly residues" evidence="1">
    <location>
        <begin position="11"/>
        <end position="23"/>
    </location>
</feature>
<feature type="domain" description="L,D-TPase catalytic" evidence="2">
    <location>
        <begin position="129"/>
        <end position="246"/>
    </location>
</feature>
<dbReference type="Proteomes" id="UP000297948">
    <property type="component" value="Unassembled WGS sequence"/>
</dbReference>
<name>A0A4Z0GB41_9ACTN</name>
<reference evidence="3 4" key="1">
    <citation type="submission" date="2019-03" db="EMBL/GenBank/DDBJ databases">
        <authorList>
            <person name="Gonzalez-Pimentel J.L."/>
        </authorList>
    </citation>
    <scope>NUCLEOTIDE SEQUENCE [LARGE SCALE GENOMIC DNA]</scope>
    <source>
        <strain evidence="3 4">JCM 31289</strain>
    </source>
</reference>
<dbReference type="OrthoDB" id="3868753at2"/>
<comment type="caution">
    <text evidence="3">The sequence shown here is derived from an EMBL/GenBank/DDBJ whole genome shotgun (WGS) entry which is preliminary data.</text>
</comment>
<organism evidence="3 4">
    <name type="scientific">Streptomyces palmae</name>
    <dbReference type="NCBI Taxonomy" id="1701085"/>
    <lineage>
        <taxon>Bacteria</taxon>
        <taxon>Bacillati</taxon>
        <taxon>Actinomycetota</taxon>
        <taxon>Actinomycetes</taxon>
        <taxon>Kitasatosporales</taxon>
        <taxon>Streptomycetaceae</taxon>
        <taxon>Streptomyces</taxon>
    </lineage>
</organism>
<dbReference type="Pfam" id="PF03734">
    <property type="entry name" value="YkuD"/>
    <property type="match status" value="1"/>
</dbReference>
<gene>
    <name evidence="3" type="ORF">E4099_28135</name>
</gene>
<accession>A0A4Z0GB41</accession>
<dbReference type="RefSeq" id="WP_135341945.1">
    <property type="nucleotide sequence ID" value="NZ_JBHLTX010000001.1"/>
</dbReference>
<dbReference type="InterPro" id="IPR005490">
    <property type="entry name" value="LD_TPept_cat_dom"/>
</dbReference>
<feature type="compositionally biased region" description="Low complexity" evidence="1">
    <location>
        <begin position="25"/>
        <end position="44"/>
    </location>
</feature>
<dbReference type="CDD" id="cd16913">
    <property type="entry name" value="YkuD_like"/>
    <property type="match status" value="1"/>
</dbReference>
<dbReference type="PANTHER" id="PTHR38589:SF1">
    <property type="entry name" value="BLR0621 PROTEIN"/>
    <property type="match status" value="1"/>
</dbReference>
<feature type="region of interest" description="Disordered" evidence="1">
    <location>
        <begin position="1"/>
        <end position="72"/>
    </location>
</feature>
<sequence>MDDVPPRRPPGSGGPRNGSGGRTEGAAPGAQGADRGAPGPAAGPLSRSRSGLAARTPLPGRALLPGLGPRTAAKLPARTRQVLLVTGEGQESDRATAVLFHRTRAGWRPGPVWPAHNALRGWTGDHHLGDLRSPRGVFTLSDAGGLRPDPGTRLPYHRSNDFVATGLGFEGESLTGAFDYVVAIDYNRVPGASPLDWRRPLGAERGGGIWIHVDHGGPTHGCVSLSEAHMKKLLHLLDPARHPVIVMGDRAHLAH</sequence>
<evidence type="ECO:0000259" key="2">
    <source>
        <dbReference type="Pfam" id="PF03734"/>
    </source>
</evidence>
<evidence type="ECO:0000313" key="3">
    <source>
        <dbReference type="EMBL" id="TGA91620.1"/>
    </source>
</evidence>
<protein>
    <recommendedName>
        <fullName evidence="2">L,D-TPase catalytic domain-containing protein</fullName>
    </recommendedName>
</protein>
<feature type="compositionally biased region" description="Low complexity" evidence="1">
    <location>
        <begin position="52"/>
        <end position="71"/>
    </location>
</feature>
<evidence type="ECO:0000256" key="1">
    <source>
        <dbReference type="SAM" id="MobiDB-lite"/>
    </source>
</evidence>
<dbReference type="EMBL" id="SRID01000418">
    <property type="protein sequence ID" value="TGA91620.1"/>
    <property type="molecule type" value="Genomic_DNA"/>
</dbReference>
<dbReference type="PANTHER" id="PTHR38589">
    <property type="entry name" value="BLR0621 PROTEIN"/>
    <property type="match status" value="1"/>
</dbReference>
<evidence type="ECO:0000313" key="4">
    <source>
        <dbReference type="Proteomes" id="UP000297948"/>
    </source>
</evidence>
<dbReference type="AlphaFoldDB" id="A0A4Z0GB41"/>